<dbReference type="AlphaFoldDB" id="A0A3N4KIF4"/>
<dbReference type="Proteomes" id="UP000277580">
    <property type="component" value="Unassembled WGS sequence"/>
</dbReference>
<evidence type="ECO:0000259" key="2">
    <source>
        <dbReference type="SMART" id="SM00355"/>
    </source>
</evidence>
<dbReference type="SMART" id="SM00355">
    <property type="entry name" value="ZnF_C2H2"/>
    <property type="match status" value="3"/>
</dbReference>
<reference evidence="3 4" key="1">
    <citation type="journal article" date="2018" name="Nat. Ecol. Evol.">
        <title>Pezizomycetes genomes reveal the molecular basis of ectomycorrhizal truffle lifestyle.</title>
        <authorList>
            <person name="Murat C."/>
            <person name="Payen T."/>
            <person name="Noel B."/>
            <person name="Kuo A."/>
            <person name="Morin E."/>
            <person name="Chen J."/>
            <person name="Kohler A."/>
            <person name="Krizsan K."/>
            <person name="Balestrini R."/>
            <person name="Da Silva C."/>
            <person name="Montanini B."/>
            <person name="Hainaut M."/>
            <person name="Levati E."/>
            <person name="Barry K.W."/>
            <person name="Belfiori B."/>
            <person name="Cichocki N."/>
            <person name="Clum A."/>
            <person name="Dockter R.B."/>
            <person name="Fauchery L."/>
            <person name="Guy J."/>
            <person name="Iotti M."/>
            <person name="Le Tacon F."/>
            <person name="Lindquist E.A."/>
            <person name="Lipzen A."/>
            <person name="Malagnac F."/>
            <person name="Mello A."/>
            <person name="Molinier V."/>
            <person name="Miyauchi S."/>
            <person name="Poulain J."/>
            <person name="Riccioni C."/>
            <person name="Rubini A."/>
            <person name="Sitrit Y."/>
            <person name="Splivallo R."/>
            <person name="Traeger S."/>
            <person name="Wang M."/>
            <person name="Zifcakova L."/>
            <person name="Wipf D."/>
            <person name="Zambonelli A."/>
            <person name="Paolocci F."/>
            <person name="Nowrousian M."/>
            <person name="Ottonello S."/>
            <person name="Baldrian P."/>
            <person name="Spatafora J.W."/>
            <person name="Henrissat B."/>
            <person name="Nagy L.G."/>
            <person name="Aury J.M."/>
            <person name="Wincker P."/>
            <person name="Grigoriev I.V."/>
            <person name="Bonfante P."/>
            <person name="Martin F.M."/>
        </authorList>
    </citation>
    <scope>NUCLEOTIDE SEQUENCE [LARGE SCALE GENOMIC DNA]</scope>
    <source>
        <strain evidence="3 4">CCBAS932</strain>
    </source>
</reference>
<evidence type="ECO:0000256" key="1">
    <source>
        <dbReference type="SAM" id="MobiDB-lite"/>
    </source>
</evidence>
<accession>A0A3N4KIF4</accession>
<evidence type="ECO:0000313" key="4">
    <source>
        <dbReference type="Proteomes" id="UP000277580"/>
    </source>
</evidence>
<protein>
    <recommendedName>
        <fullName evidence="2">C2H2-type domain-containing protein</fullName>
    </recommendedName>
</protein>
<evidence type="ECO:0000313" key="3">
    <source>
        <dbReference type="EMBL" id="RPB09119.1"/>
    </source>
</evidence>
<feature type="compositionally biased region" description="Polar residues" evidence="1">
    <location>
        <begin position="118"/>
        <end position="159"/>
    </location>
</feature>
<dbReference type="EMBL" id="ML119155">
    <property type="protein sequence ID" value="RPB09119.1"/>
    <property type="molecule type" value="Genomic_DNA"/>
</dbReference>
<organism evidence="3 4">
    <name type="scientific">Morchella conica CCBAS932</name>
    <dbReference type="NCBI Taxonomy" id="1392247"/>
    <lineage>
        <taxon>Eukaryota</taxon>
        <taxon>Fungi</taxon>
        <taxon>Dikarya</taxon>
        <taxon>Ascomycota</taxon>
        <taxon>Pezizomycotina</taxon>
        <taxon>Pezizomycetes</taxon>
        <taxon>Pezizales</taxon>
        <taxon>Morchellaceae</taxon>
        <taxon>Morchella</taxon>
    </lineage>
</organism>
<feature type="region of interest" description="Disordered" evidence="1">
    <location>
        <begin position="118"/>
        <end position="175"/>
    </location>
</feature>
<dbReference type="InterPro" id="IPR013087">
    <property type="entry name" value="Znf_C2H2_type"/>
</dbReference>
<dbReference type="InParanoid" id="A0A3N4KIF4"/>
<dbReference type="OrthoDB" id="5383296at2759"/>
<proteinExistence type="predicted"/>
<name>A0A3N4KIF4_9PEZI</name>
<sequence>MGSILSDSGLYYPGTETSESSAEMSELLPNSWTDFLSNDSNEAPIDEVIPNTFDEVDDIDILLHYPLIQSSTGYSIDYRPFGYSSHSSSALFQNISTHSLPNSPHNSIQELLHASIQNSPHAHASIQDSPYTSIQGSPRTSIQDSPRTSIQNSPSVAENSTPSSSPPPPVPALSNDSHLSLKYRCNIRGCRNRSGFTSLKSRLVHARKVHKTRFFCSCPGCPWVHTYSSFSTKEALDEHWRVYHPNVSHFRCSECSYTTDNVTNIQLKHLNVHFKEEGDISEAMVRIRQEKGARRGRRRGQVESD</sequence>
<keyword evidence="4" id="KW-1185">Reference proteome</keyword>
<gene>
    <name evidence="3" type="ORF">P167DRAFT_608230</name>
</gene>
<feature type="domain" description="C2H2-type" evidence="2">
    <location>
        <begin position="183"/>
        <end position="210"/>
    </location>
</feature>
<feature type="domain" description="C2H2-type" evidence="2">
    <location>
        <begin position="250"/>
        <end position="273"/>
    </location>
</feature>
<feature type="domain" description="C2H2-type" evidence="2">
    <location>
        <begin position="214"/>
        <end position="244"/>
    </location>
</feature>